<dbReference type="EMBL" id="GILB01010639">
    <property type="protein sequence ID" value="NUU90972.1"/>
    <property type="molecule type" value="Transcribed_RNA"/>
</dbReference>
<proteinExistence type="predicted"/>
<organism evidence="2">
    <name type="scientific">Populus davidiana</name>
    <dbReference type="NCBI Taxonomy" id="266767"/>
    <lineage>
        <taxon>Eukaryota</taxon>
        <taxon>Viridiplantae</taxon>
        <taxon>Streptophyta</taxon>
        <taxon>Embryophyta</taxon>
        <taxon>Tracheophyta</taxon>
        <taxon>Spermatophyta</taxon>
        <taxon>Magnoliopsida</taxon>
        <taxon>eudicotyledons</taxon>
        <taxon>Gunneridae</taxon>
        <taxon>Pentapetalae</taxon>
        <taxon>rosids</taxon>
        <taxon>fabids</taxon>
        <taxon>Malpighiales</taxon>
        <taxon>Salicaceae</taxon>
        <taxon>Saliceae</taxon>
        <taxon>Populus</taxon>
    </lineage>
</organism>
<reference evidence="2" key="1">
    <citation type="submission" date="2020-03" db="EMBL/GenBank/DDBJ databases">
        <authorList>
            <person name="Zhang R."/>
        </authorList>
    </citation>
    <scope>NUCLEOTIDE SEQUENCE</scope>
</reference>
<dbReference type="AlphaFoldDB" id="A0A6M2F084"/>
<protein>
    <submittedName>
        <fullName evidence="2">Uncharacterized protein</fullName>
    </submittedName>
</protein>
<keyword evidence="1" id="KW-0812">Transmembrane</keyword>
<evidence type="ECO:0000313" key="2">
    <source>
        <dbReference type="EMBL" id="NUU90972.1"/>
    </source>
</evidence>
<keyword evidence="1" id="KW-1133">Transmembrane helix</keyword>
<accession>A0A6M2F084</accession>
<name>A0A6M2F084_9ROSI</name>
<keyword evidence="1" id="KW-0472">Membrane</keyword>
<evidence type="ECO:0000256" key="1">
    <source>
        <dbReference type="SAM" id="Phobius"/>
    </source>
</evidence>
<sequence>MFTYCLIAKHNSASLIMIFLSLIICILLSHKILSVQFPRDMIIARKSVIEHNNVISVSVSISGFIKFGGTDIICGYSIHLHALLVRIPRVCILRSRDHESKWIWS</sequence>
<feature type="transmembrane region" description="Helical" evidence="1">
    <location>
        <begin position="12"/>
        <end position="33"/>
    </location>
</feature>